<evidence type="ECO:0000256" key="9">
    <source>
        <dbReference type="SAM" id="Phobius"/>
    </source>
</evidence>
<reference evidence="10 11" key="1">
    <citation type="submission" date="2018-03" db="EMBL/GenBank/DDBJ databases">
        <title>Cereibacter changlensis.</title>
        <authorList>
            <person name="Meyer T.E."/>
            <person name="Miller S."/>
            <person name="Lodha T."/>
            <person name="Gandham S."/>
            <person name="Chintalapati S."/>
            <person name="Chintalapati V.R."/>
        </authorList>
    </citation>
    <scope>NUCLEOTIDE SEQUENCE [LARGE SCALE GENOMIC DNA]</scope>
    <source>
        <strain evidence="10 11">JA139</strain>
    </source>
</reference>
<dbReference type="AlphaFoldDB" id="A0A2T4JX01"/>
<keyword evidence="11" id="KW-1185">Reference proteome</keyword>
<proteinExistence type="inferred from homology"/>
<feature type="transmembrane region" description="Helical" evidence="9">
    <location>
        <begin position="6"/>
        <end position="27"/>
    </location>
</feature>
<sequence length="347" mass="35030">MEAVPTGLLAALVGLSGGVVLGLAARLGDFCTLGALEAAVYGGDQRRMRLWGLVLGVAILGTQLLALAGFVDLGATFYHAISWNPAASILGGLVFGYGMALAGNCGFGALVRFGGGDLRSLVIVVVLGIFGFIALSGPLAPLRELIFPQPAAAGPQGIVHDLGQLGVAPLLTVLALGLLPLGWALSHAPLRAQPKMLAWGVAAGLAVVWCLVGTTWLFNDSLGAVAVEGPSFTAPVGRTLLFLMTSTAGGINFSVGSVLGVMLGALLGSLLRGLFRWEACEDPRELGRQVSGAVLMGVGGVVAMGCSIGQGVTGIATLAWSGPVTLLSIVVGAMIGLRQLIAGFNPG</sequence>
<organism evidence="10 11">
    <name type="scientific">Cereibacter changlensis JA139</name>
    <dbReference type="NCBI Taxonomy" id="1188249"/>
    <lineage>
        <taxon>Bacteria</taxon>
        <taxon>Pseudomonadati</taxon>
        <taxon>Pseudomonadota</taxon>
        <taxon>Alphaproteobacteria</taxon>
        <taxon>Rhodobacterales</taxon>
        <taxon>Paracoccaceae</taxon>
        <taxon>Cereibacter</taxon>
    </lineage>
</organism>
<keyword evidence="6 9" id="KW-1133">Transmembrane helix</keyword>
<feature type="transmembrane region" description="Helical" evidence="9">
    <location>
        <begin position="121"/>
        <end position="142"/>
    </location>
</feature>
<dbReference type="InterPro" id="IPR007272">
    <property type="entry name" value="Sulf_transp_TsuA/YedE"/>
</dbReference>
<evidence type="ECO:0000256" key="2">
    <source>
        <dbReference type="ARBA" id="ARBA00022448"/>
    </source>
</evidence>
<evidence type="ECO:0000256" key="3">
    <source>
        <dbReference type="ARBA" id="ARBA00022475"/>
    </source>
</evidence>
<keyword evidence="3" id="KW-1003">Cell membrane</keyword>
<feature type="transmembrane region" description="Helical" evidence="9">
    <location>
        <begin position="318"/>
        <end position="337"/>
    </location>
</feature>
<dbReference type="RefSeq" id="WP_107663293.1">
    <property type="nucleotide sequence ID" value="NZ_PZKG01000024.1"/>
</dbReference>
<evidence type="ECO:0000256" key="6">
    <source>
        <dbReference type="ARBA" id="ARBA00022989"/>
    </source>
</evidence>
<keyword evidence="2" id="KW-0813">Transport</keyword>
<evidence type="ECO:0000256" key="7">
    <source>
        <dbReference type="ARBA" id="ARBA00023136"/>
    </source>
</evidence>
<keyword evidence="4" id="KW-0997">Cell inner membrane</keyword>
<evidence type="ECO:0000256" key="4">
    <source>
        <dbReference type="ARBA" id="ARBA00022519"/>
    </source>
</evidence>
<dbReference type="PANTHER" id="PTHR30574">
    <property type="entry name" value="INNER MEMBRANE PROTEIN YEDE"/>
    <property type="match status" value="1"/>
</dbReference>
<name>A0A2T4JX01_9RHOB</name>
<gene>
    <name evidence="10" type="ORF">C5F48_07545</name>
</gene>
<dbReference type="OrthoDB" id="7984363at2"/>
<feature type="transmembrane region" description="Helical" evidence="9">
    <location>
        <begin position="162"/>
        <end position="185"/>
    </location>
</feature>
<dbReference type="EMBL" id="PZKG01000024">
    <property type="protein sequence ID" value="PTE22327.1"/>
    <property type="molecule type" value="Genomic_DNA"/>
</dbReference>
<feature type="transmembrane region" description="Helical" evidence="9">
    <location>
        <begin position="292"/>
        <end position="312"/>
    </location>
</feature>
<keyword evidence="7 9" id="KW-0472">Membrane</keyword>
<comment type="similarity">
    <text evidence="8">Belongs to the TsuA/YedE (TC 9.B.102) family.</text>
</comment>
<dbReference type="GO" id="GO:0005886">
    <property type="term" value="C:plasma membrane"/>
    <property type="evidence" value="ECO:0007669"/>
    <property type="project" value="UniProtKB-SubCell"/>
</dbReference>
<protein>
    <submittedName>
        <fullName evidence="10">YeeE/YedE family protein</fullName>
    </submittedName>
</protein>
<evidence type="ECO:0000313" key="10">
    <source>
        <dbReference type="EMBL" id="PTE22327.1"/>
    </source>
</evidence>
<comment type="caution">
    <text evidence="10">The sequence shown here is derived from an EMBL/GenBank/DDBJ whole genome shotgun (WGS) entry which is preliminary data.</text>
</comment>
<keyword evidence="5 9" id="KW-0812">Transmembrane</keyword>
<comment type="subcellular location">
    <subcellularLocation>
        <location evidence="1">Cell inner membrane</location>
        <topology evidence="1">Multi-pass membrane protein</topology>
    </subcellularLocation>
</comment>
<dbReference type="Pfam" id="PF04143">
    <property type="entry name" value="Sulf_transp"/>
    <property type="match status" value="1"/>
</dbReference>
<dbReference type="Proteomes" id="UP000241010">
    <property type="component" value="Unassembled WGS sequence"/>
</dbReference>
<feature type="transmembrane region" description="Helical" evidence="9">
    <location>
        <begin position="197"/>
        <end position="218"/>
    </location>
</feature>
<feature type="transmembrane region" description="Helical" evidence="9">
    <location>
        <begin position="48"/>
        <end position="71"/>
    </location>
</feature>
<accession>A0A2T4JX01</accession>
<feature type="transmembrane region" description="Helical" evidence="9">
    <location>
        <begin position="251"/>
        <end position="271"/>
    </location>
</feature>
<evidence type="ECO:0000256" key="1">
    <source>
        <dbReference type="ARBA" id="ARBA00004429"/>
    </source>
</evidence>
<dbReference type="PANTHER" id="PTHR30574:SF1">
    <property type="entry name" value="SULPHUR TRANSPORT DOMAIN-CONTAINING PROTEIN"/>
    <property type="match status" value="1"/>
</dbReference>
<evidence type="ECO:0000256" key="5">
    <source>
        <dbReference type="ARBA" id="ARBA00022692"/>
    </source>
</evidence>
<evidence type="ECO:0000313" key="11">
    <source>
        <dbReference type="Proteomes" id="UP000241010"/>
    </source>
</evidence>
<feature type="transmembrane region" description="Helical" evidence="9">
    <location>
        <begin position="83"/>
        <end position="109"/>
    </location>
</feature>
<evidence type="ECO:0000256" key="8">
    <source>
        <dbReference type="ARBA" id="ARBA00035655"/>
    </source>
</evidence>